<feature type="domain" description="Chalcone isomerase" evidence="2">
    <location>
        <begin position="26"/>
        <end position="189"/>
    </location>
</feature>
<dbReference type="Pfam" id="PF16036">
    <property type="entry name" value="Chalcone_3"/>
    <property type="match status" value="1"/>
</dbReference>
<evidence type="ECO:0000259" key="2">
    <source>
        <dbReference type="Pfam" id="PF16036"/>
    </source>
</evidence>
<feature type="signal peptide" evidence="1">
    <location>
        <begin position="1"/>
        <end position="24"/>
    </location>
</feature>
<dbReference type="SUPFAM" id="SSF54626">
    <property type="entry name" value="Chalcone isomerase"/>
    <property type="match status" value="1"/>
</dbReference>
<dbReference type="HOGENOM" id="CLU_102167_0_1_7"/>
<dbReference type="AlphaFoldDB" id="I5B3J4"/>
<feature type="chain" id="PRO_5003699147" description="Chalcone isomerase domain-containing protein" evidence="1">
    <location>
        <begin position="25"/>
        <end position="192"/>
    </location>
</feature>
<proteinExistence type="predicted"/>
<reference evidence="3 4" key="2">
    <citation type="submission" date="2012-02" db="EMBL/GenBank/DDBJ databases">
        <title>Improved High-Quality Draft sequence of Desulfobacter postgatei 2ac9.</title>
        <authorList>
            <consortium name="US DOE Joint Genome Institute"/>
            <person name="Lucas S."/>
            <person name="Han J."/>
            <person name="Lapidus A."/>
            <person name="Cheng J.-F."/>
            <person name="Goodwin L."/>
            <person name="Pitluck S."/>
            <person name="Peters L."/>
            <person name="Ovchinnikova G."/>
            <person name="Held B."/>
            <person name="Detter J.C."/>
            <person name="Han C."/>
            <person name="Tapia R."/>
            <person name="Land M."/>
            <person name="Hauser L."/>
            <person name="Kyrpides N."/>
            <person name="Ivanova N."/>
            <person name="Pagani I."/>
            <person name="Orellana R."/>
            <person name="Lovley D."/>
            <person name="Woyke T."/>
        </authorList>
    </citation>
    <scope>NUCLEOTIDE SEQUENCE [LARGE SCALE GENOMIC DNA]</scope>
    <source>
        <strain evidence="3 4">2ac9</strain>
    </source>
</reference>
<dbReference type="InterPro" id="IPR036298">
    <property type="entry name" value="Chalcone_isomerase_sf"/>
</dbReference>
<dbReference type="InterPro" id="IPR016088">
    <property type="entry name" value="Chalcone_isomerase_3-sand"/>
</dbReference>
<dbReference type="Proteomes" id="UP000005778">
    <property type="component" value="Chromosome"/>
</dbReference>
<dbReference type="EMBL" id="CM001488">
    <property type="protein sequence ID" value="EIM64057.1"/>
    <property type="molecule type" value="Genomic_DNA"/>
</dbReference>
<dbReference type="Gene3D" id="3.50.70.10">
    <property type="match status" value="1"/>
</dbReference>
<organism evidence="3 4">
    <name type="scientific">Desulfobacter postgatei 2ac9</name>
    <dbReference type="NCBI Taxonomy" id="879212"/>
    <lineage>
        <taxon>Bacteria</taxon>
        <taxon>Pseudomonadati</taxon>
        <taxon>Thermodesulfobacteriota</taxon>
        <taxon>Desulfobacteria</taxon>
        <taxon>Desulfobacterales</taxon>
        <taxon>Desulfobacteraceae</taxon>
        <taxon>Desulfobacter</taxon>
    </lineage>
</organism>
<evidence type="ECO:0000256" key="1">
    <source>
        <dbReference type="SAM" id="SignalP"/>
    </source>
</evidence>
<protein>
    <recommendedName>
        <fullName evidence="2">Chalcone isomerase domain-containing protein</fullName>
    </recommendedName>
</protein>
<evidence type="ECO:0000313" key="4">
    <source>
        <dbReference type="Proteomes" id="UP000005778"/>
    </source>
</evidence>
<evidence type="ECO:0000313" key="3">
    <source>
        <dbReference type="EMBL" id="EIM64057.1"/>
    </source>
</evidence>
<dbReference type="InterPro" id="IPR016087">
    <property type="entry name" value="Chalcone_isomerase"/>
</dbReference>
<dbReference type="STRING" id="879212.DespoDRAFT_02173"/>
<sequence length="192" mass="21140">MMKLKTICILSAIICVSISATCHAGATMVNGTEFSNSVEVRGTRLQLSGAALLKYMFLIEAYTGALYLPEKTDGPNALDDISKHLVLEYRVALSSDDFAKATMEKIKGSVSKEAFERLLPKIKSLNRLYKDVQPKDRYALTYLPGVGTQLTLNAEPLGTIEGSEFARAVFAIWIGENPIDKTFRDRLLGKSK</sequence>
<reference evidence="3 4" key="1">
    <citation type="submission" date="2011-09" db="EMBL/GenBank/DDBJ databases">
        <authorList>
            <consortium name="US DOE Joint Genome Institute (JGI-PGF)"/>
            <person name="Lucas S."/>
            <person name="Han J."/>
            <person name="Lapidus A."/>
            <person name="Cheng J.-F."/>
            <person name="Goodwin L."/>
            <person name="Pitluck S."/>
            <person name="Peters L."/>
            <person name="Land M.L."/>
            <person name="Hauser L."/>
            <person name="Orellana R."/>
            <person name="Lovley D."/>
            <person name="Woyke T.J."/>
        </authorList>
    </citation>
    <scope>NUCLEOTIDE SEQUENCE [LARGE SCALE GENOMIC DNA]</scope>
    <source>
        <strain evidence="3 4">2ac9</strain>
    </source>
</reference>
<accession>I5B3J4</accession>
<keyword evidence="4" id="KW-1185">Reference proteome</keyword>
<dbReference type="GO" id="GO:0016872">
    <property type="term" value="F:intramolecular lyase activity"/>
    <property type="evidence" value="ECO:0007669"/>
    <property type="project" value="InterPro"/>
</dbReference>
<dbReference type="eggNOG" id="ENOG5032VQP">
    <property type="taxonomic scope" value="Bacteria"/>
</dbReference>
<name>I5B3J4_9BACT</name>
<keyword evidence="1" id="KW-0732">Signal</keyword>
<gene>
    <name evidence="3" type="ORF">DespoDRAFT_02173</name>
</gene>